<sequence>MLFAIPSRDSSLSNHFAKAPQITLWDSQSHTKRTLNLPESSACCGHKKYWRKVLQDNNVDAVVVRSIGTNMLNTLFELNVRVLSAPRGFDLECFDVDQLTAVTTVEFARPSAKKNKTCCSGHGAKSSASKETSNQRASVNKLSPRAMNRLAKVLKLTLPAEER</sequence>
<feature type="compositionally biased region" description="Polar residues" evidence="2">
    <location>
        <begin position="126"/>
        <end position="141"/>
    </location>
</feature>
<reference evidence="4 5" key="1">
    <citation type="journal article" date="2015" name="BMC Genomics">
        <title>Genome mining reveals unlocked bioactive potential of marine Gram-negative bacteria.</title>
        <authorList>
            <person name="Machado H."/>
            <person name="Sonnenschein E.C."/>
            <person name="Melchiorsen J."/>
            <person name="Gram L."/>
        </authorList>
    </citation>
    <scope>NUCLEOTIDE SEQUENCE [LARGE SCALE GENOMIC DNA]</scope>
    <source>
        <strain evidence="4 5">S2757</strain>
    </source>
</reference>
<comment type="caution">
    <text evidence="4">The sequence shown here is derived from an EMBL/GenBank/DDBJ whole genome shotgun (WGS) entry which is preliminary data.</text>
</comment>
<evidence type="ECO:0000313" key="5">
    <source>
        <dbReference type="Proteomes" id="UP000033673"/>
    </source>
</evidence>
<dbReference type="Gene3D" id="3.30.420.130">
    <property type="entry name" value="Dinitrogenase iron-molybdenum cofactor biosynthesis domain"/>
    <property type="match status" value="1"/>
</dbReference>
<dbReference type="SUPFAM" id="SSF53146">
    <property type="entry name" value="Nitrogenase accessory factor-like"/>
    <property type="match status" value="1"/>
</dbReference>
<evidence type="ECO:0000313" key="4">
    <source>
        <dbReference type="EMBL" id="KJY81867.1"/>
    </source>
</evidence>
<dbReference type="PATRIC" id="fig|579748.3.peg.3321"/>
<dbReference type="Proteomes" id="UP000033673">
    <property type="component" value="Unassembled WGS sequence"/>
</dbReference>
<feature type="region of interest" description="Disordered" evidence="2">
    <location>
        <begin position="114"/>
        <end position="142"/>
    </location>
</feature>
<dbReference type="AlphaFoldDB" id="A0A0F4NFH5"/>
<evidence type="ECO:0000256" key="2">
    <source>
        <dbReference type="SAM" id="MobiDB-lite"/>
    </source>
</evidence>
<gene>
    <name evidence="4" type="ORF">TW81_16075</name>
</gene>
<proteinExistence type="predicted"/>
<evidence type="ECO:0000256" key="1">
    <source>
        <dbReference type="ARBA" id="ARBA00023231"/>
    </source>
</evidence>
<feature type="domain" description="Dinitrogenase iron-molybdenum cofactor biosynthesis" evidence="3">
    <location>
        <begin position="9"/>
        <end position="87"/>
    </location>
</feature>
<dbReference type="OrthoDB" id="6215304at2"/>
<keyword evidence="1" id="KW-0535">Nitrogen fixation</keyword>
<dbReference type="Pfam" id="PF02579">
    <property type="entry name" value="Nitro_FeMo-Co"/>
    <property type="match status" value="1"/>
</dbReference>
<protein>
    <recommendedName>
        <fullName evidence="3">Dinitrogenase iron-molybdenum cofactor biosynthesis domain-containing protein</fullName>
    </recommendedName>
</protein>
<organism evidence="4 5">
    <name type="scientific">Vibrio galatheae</name>
    <dbReference type="NCBI Taxonomy" id="579748"/>
    <lineage>
        <taxon>Bacteria</taxon>
        <taxon>Pseudomonadati</taxon>
        <taxon>Pseudomonadota</taxon>
        <taxon>Gammaproteobacteria</taxon>
        <taxon>Vibrionales</taxon>
        <taxon>Vibrionaceae</taxon>
        <taxon>Vibrio</taxon>
    </lineage>
</organism>
<evidence type="ECO:0000259" key="3">
    <source>
        <dbReference type="Pfam" id="PF02579"/>
    </source>
</evidence>
<dbReference type="RefSeq" id="WP_045956750.1">
    <property type="nucleotide sequence ID" value="NZ_JXXV01000028.1"/>
</dbReference>
<dbReference type="InterPro" id="IPR036105">
    <property type="entry name" value="DiNase_FeMo-co_biosyn_sf"/>
</dbReference>
<dbReference type="InterPro" id="IPR003731">
    <property type="entry name" value="Di-Nase_FeMo-co_biosynth"/>
</dbReference>
<dbReference type="EMBL" id="JXXV01000028">
    <property type="protein sequence ID" value="KJY81867.1"/>
    <property type="molecule type" value="Genomic_DNA"/>
</dbReference>
<accession>A0A0F4NFH5</accession>
<dbReference type="STRING" id="579748.TW81_16075"/>
<keyword evidence="5" id="KW-1185">Reference proteome</keyword>
<name>A0A0F4NFH5_9VIBR</name>